<dbReference type="InterPro" id="IPR027417">
    <property type="entry name" value="P-loop_NTPase"/>
</dbReference>
<keyword evidence="2" id="KW-0813">Transport</keyword>
<accession>A0ABR2YES4</accession>
<evidence type="ECO:0000256" key="6">
    <source>
        <dbReference type="ARBA" id="ARBA00022989"/>
    </source>
</evidence>
<comment type="subcellular location">
    <subcellularLocation>
        <location evidence="1">Membrane</location>
        <topology evidence="1">Multi-pass membrane protein</topology>
    </subcellularLocation>
</comment>
<keyword evidence="7 9" id="KW-0472">Membrane</keyword>
<proteinExistence type="predicted"/>
<dbReference type="Pfam" id="PF00005">
    <property type="entry name" value="ABC_tran"/>
    <property type="match status" value="1"/>
</dbReference>
<evidence type="ECO:0000259" key="10">
    <source>
        <dbReference type="PROSITE" id="PS50893"/>
    </source>
</evidence>
<evidence type="ECO:0000256" key="1">
    <source>
        <dbReference type="ARBA" id="ARBA00004141"/>
    </source>
</evidence>
<sequence length="766" mass="83938">MVHGDEAATVPSSAFFVESGAVADVEQGFRNGSDHASSAEARKDKAELLSIMVSRPGADVQLMEPVPKDKQLTLDFPNISAWVPELFGPNSAAGKGGIVSRTLKKLTKRSSTRDSKPKERQILFNISGTCQPGEVLALMGPSGSGKTTLLSILGGRAPTALTMKGSPTFNGEKLTKRAKRQVGFVLQDDLLYETLTVHETLYYAAMLRLPSTMSAAQKCERVENVILSLGLDKCRDTIVGGFFRRGISGGERKRVSVGHELLINPSIILLDEPTSGLDSTTAMNLVSTLCQLAAGGRAVITTIHQPSSRLYQQLDKLLLLSDGHAMYYGTAGLAAEWFKTLGFTMPYGVNMADFILDVASGAVISPKLDPEQAQAHLIECSERYAAVFPEEDGYRRAETLNEDVLGTDLWTAARSRKSLAQLRPAMSSVDLAEERRSGLASPSLSSSSSEGDIAHGGKAGAAKGKLQPARRWGASYWTQIQILFMRAVKTRRFESLSSQDFAQFVIVGVLSGLFWWQQGRGDTVLAAQNSNGLLFFELLFLAFRSMFVALFTFPSEFKMMLKERASGMYRLSAFYFARTASDLPMELTTPSLFIFIIYFMGGLRLTAGAFFGNWLGTMLVTLVAQSFGLLIGATVMEAKTAQTVTAVIMLTMMLVGGFYVTTIPIWISWLKYLSFVYYGYDLLLKIEYKGRTLYDCGGFTLPNPSTNPLCTPVPPGGLQGKLHLQENTETWMWEIVVLFGWLVFFRFLVYVALRVKTAAPQAKSIF</sequence>
<evidence type="ECO:0000313" key="11">
    <source>
        <dbReference type="EMBL" id="KAK9903996.1"/>
    </source>
</evidence>
<keyword evidence="6 9" id="KW-1133">Transmembrane helix</keyword>
<feature type="transmembrane region" description="Helical" evidence="9">
    <location>
        <begin position="731"/>
        <end position="753"/>
    </location>
</feature>
<keyword evidence="4" id="KW-0547">Nucleotide-binding</keyword>
<dbReference type="PROSITE" id="PS50893">
    <property type="entry name" value="ABC_TRANSPORTER_2"/>
    <property type="match status" value="1"/>
</dbReference>
<reference evidence="11 12" key="1">
    <citation type="journal article" date="2024" name="Nat. Commun.">
        <title>Phylogenomics reveals the evolutionary origins of lichenization in chlorophyte algae.</title>
        <authorList>
            <person name="Puginier C."/>
            <person name="Libourel C."/>
            <person name="Otte J."/>
            <person name="Skaloud P."/>
            <person name="Haon M."/>
            <person name="Grisel S."/>
            <person name="Petersen M."/>
            <person name="Berrin J.G."/>
            <person name="Delaux P.M."/>
            <person name="Dal Grande F."/>
            <person name="Keller J."/>
        </authorList>
    </citation>
    <scope>NUCLEOTIDE SEQUENCE [LARGE SCALE GENOMIC DNA]</scope>
    <source>
        <strain evidence="11 12">SAG 216-7</strain>
    </source>
</reference>
<gene>
    <name evidence="11" type="ORF">WJX75_002114</name>
</gene>
<dbReference type="PANTHER" id="PTHR48041">
    <property type="entry name" value="ABC TRANSPORTER G FAMILY MEMBER 28"/>
    <property type="match status" value="1"/>
</dbReference>
<evidence type="ECO:0000256" key="3">
    <source>
        <dbReference type="ARBA" id="ARBA00022692"/>
    </source>
</evidence>
<dbReference type="PANTHER" id="PTHR48041:SF125">
    <property type="entry name" value="ABC TRANSPORTER G FAMILY"/>
    <property type="match status" value="1"/>
</dbReference>
<evidence type="ECO:0000256" key="5">
    <source>
        <dbReference type="ARBA" id="ARBA00022840"/>
    </source>
</evidence>
<dbReference type="InterPro" id="IPR003593">
    <property type="entry name" value="AAA+_ATPase"/>
</dbReference>
<keyword evidence="3 9" id="KW-0812">Transmembrane</keyword>
<dbReference type="EMBL" id="JALJOT010000013">
    <property type="protein sequence ID" value="KAK9903996.1"/>
    <property type="molecule type" value="Genomic_DNA"/>
</dbReference>
<evidence type="ECO:0000256" key="2">
    <source>
        <dbReference type="ARBA" id="ARBA00022448"/>
    </source>
</evidence>
<feature type="domain" description="ABC transporter" evidence="10">
    <location>
        <begin position="101"/>
        <end position="347"/>
    </location>
</feature>
<feature type="transmembrane region" description="Helical" evidence="9">
    <location>
        <begin position="644"/>
        <end position="667"/>
    </location>
</feature>
<feature type="transmembrane region" description="Helical" evidence="9">
    <location>
        <begin position="611"/>
        <end position="632"/>
    </location>
</feature>
<feature type="transmembrane region" description="Helical" evidence="9">
    <location>
        <begin position="533"/>
        <end position="553"/>
    </location>
</feature>
<dbReference type="Proteomes" id="UP001491310">
    <property type="component" value="Unassembled WGS sequence"/>
</dbReference>
<evidence type="ECO:0000256" key="7">
    <source>
        <dbReference type="ARBA" id="ARBA00023136"/>
    </source>
</evidence>
<evidence type="ECO:0000313" key="12">
    <source>
        <dbReference type="Proteomes" id="UP001491310"/>
    </source>
</evidence>
<dbReference type="SUPFAM" id="SSF52540">
    <property type="entry name" value="P-loop containing nucleoside triphosphate hydrolases"/>
    <property type="match status" value="1"/>
</dbReference>
<dbReference type="InterPro" id="IPR050352">
    <property type="entry name" value="ABCG_transporters"/>
</dbReference>
<evidence type="ECO:0000256" key="9">
    <source>
        <dbReference type="SAM" id="Phobius"/>
    </source>
</evidence>
<feature type="compositionally biased region" description="Low complexity" evidence="8">
    <location>
        <begin position="438"/>
        <end position="449"/>
    </location>
</feature>
<dbReference type="SMART" id="SM00382">
    <property type="entry name" value="AAA"/>
    <property type="match status" value="1"/>
</dbReference>
<name>A0ABR2YES4_9CHLO</name>
<evidence type="ECO:0000256" key="4">
    <source>
        <dbReference type="ARBA" id="ARBA00022741"/>
    </source>
</evidence>
<dbReference type="Pfam" id="PF01061">
    <property type="entry name" value="ABC2_membrane"/>
    <property type="match status" value="1"/>
</dbReference>
<feature type="transmembrane region" description="Helical" evidence="9">
    <location>
        <begin position="501"/>
        <end position="518"/>
    </location>
</feature>
<feature type="region of interest" description="Disordered" evidence="8">
    <location>
        <begin position="437"/>
        <end position="464"/>
    </location>
</feature>
<comment type="caution">
    <text evidence="11">The sequence shown here is derived from an EMBL/GenBank/DDBJ whole genome shotgun (WGS) entry which is preliminary data.</text>
</comment>
<dbReference type="Gene3D" id="3.40.50.300">
    <property type="entry name" value="P-loop containing nucleotide triphosphate hydrolases"/>
    <property type="match status" value="1"/>
</dbReference>
<dbReference type="InterPro" id="IPR003439">
    <property type="entry name" value="ABC_transporter-like_ATP-bd"/>
</dbReference>
<protein>
    <recommendedName>
        <fullName evidence="10">ABC transporter domain-containing protein</fullName>
    </recommendedName>
</protein>
<evidence type="ECO:0000256" key="8">
    <source>
        <dbReference type="SAM" id="MobiDB-lite"/>
    </source>
</evidence>
<keyword evidence="5" id="KW-0067">ATP-binding</keyword>
<feature type="transmembrane region" description="Helical" evidence="9">
    <location>
        <begin position="574"/>
        <end position="599"/>
    </location>
</feature>
<dbReference type="InterPro" id="IPR013525">
    <property type="entry name" value="ABC2_TM"/>
</dbReference>
<keyword evidence="12" id="KW-1185">Reference proteome</keyword>
<organism evidence="11 12">
    <name type="scientific">Coccomyxa subellipsoidea</name>
    <dbReference type="NCBI Taxonomy" id="248742"/>
    <lineage>
        <taxon>Eukaryota</taxon>
        <taxon>Viridiplantae</taxon>
        <taxon>Chlorophyta</taxon>
        <taxon>core chlorophytes</taxon>
        <taxon>Trebouxiophyceae</taxon>
        <taxon>Trebouxiophyceae incertae sedis</taxon>
        <taxon>Coccomyxaceae</taxon>
        <taxon>Coccomyxa</taxon>
    </lineage>
</organism>